<dbReference type="InterPro" id="IPR011008">
    <property type="entry name" value="Dimeric_a/b-barrel"/>
</dbReference>
<evidence type="ECO:0000259" key="4">
    <source>
        <dbReference type="PROSITE" id="PS50956"/>
    </source>
</evidence>
<gene>
    <name evidence="5" type="ORF">GCM10009807_16340</name>
</gene>
<evidence type="ECO:0000313" key="5">
    <source>
        <dbReference type="EMBL" id="GAA1672960.1"/>
    </source>
</evidence>
<dbReference type="SMART" id="SM00344">
    <property type="entry name" value="HTH_ASNC"/>
    <property type="match status" value="1"/>
</dbReference>
<dbReference type="InterPro" id="IPR036388">
    <property type="entry name" value="WH-like_DNA-bd_sf"/>
</dbReference>
<evidence type="ECO:0000313" key="6">
    <source>
        <dbReference type="Proteomes" id="UP001500596"/>
    </source>
</evidence>
<keyword evidence="6" id="KW-1185">Reference proteome</keyword>
<dbReference type="PANTHER" id="PTHR30154:SF34">
    <property type="entry name" value="TRANSCRIPTIONAL REGULATOR AZLB"/>
    <property type="match status" value="1"/>
</dbReference>
<comment type="caution">
    <text evidence="5">The sequence shown here is derived from an EMBL/GenBank/DDBJ whole genome shotgun (WGS) entry which is preliminary data.</text>
</comment>
<sequence>MLRSLTRVGLLIFHTMTSVDHVDLELLAALAADPRATVVALSERLRMSRNTVQARMARLERTGVFLSYERAISARALGYPIEAFVSVTVRQAELPRITAELAHIPEVVQAHGLSGPVDLLVRVVCRDTQHLFDTDARILSIEGVERTETSLVMGEVIDYRVTPLMELARREA</sequence>
<proteinExistence type="predicted"/>
<accession>A0ABP4SJV5</accession>
<dbReference type="PRINTS" id="PR00033">
    <property type="entry name" value="HTHASNC"/>
</dbReference>
<dbReference type="Gene3D" id="3.30.70.920">
    <property type="match status" value="1"/>
</dbReference>
<reference evidence="6" key="1">
    <citation type="journal article" date="2019" name="Int. J. Syst. Evol. Microbiol.">
        <title>The Global Catalogue of Microorganisms (GCM) 10K type strain sequencing project: providing services to taxonomists for standard genome sequencing and annotation.</title>
        <authorList>
            <consortium name="The Broad Institute Genomics Platform"/>
            <consortium name="The Broad Institute Genome Sequencing Center for Infectious Disease"/>
            <person name="Wu L."/>
            <person name="Ma J."/>
        </authorList>
    </citation>
    <scope>NUCLEOTIDE SEQUENCE [LARGE SCALE GENOMIC DNA]</scope>
    <source>
        <strain evidence="6">JCM 15575</strain>
    </source>
</reference>
<organism evidence="5 6">
    <name type="scientific">Microbacterium lacus</name>
    <dbReference type="NCBI Taxonomy" id="415217"/>
    <lineage>
        <taxon>Bacteria</taxon>
        <taxon>Bacillati</taxon>
        <taxon>Actinomycetota</taxon>
        <taxon>Actinomycetes</taxon>
        <taxon>Micrococcales</taxon>
        <taxon>Microbacteriaceae</taxon>
        <taxon>Microbacterium</taxon>
    </lineage>
</organism>
<keyword evidence="3" id="KW-0804">Transcription</keyword>
<evidence type="ECO:0000256" key="1">
    <source>
        <dbReference type="ARBA" id="ARBA00023015"/>
    </source>
</evidence>
<dbReference type="Pfam" id="PF13412">
    <property type="entry name" value="HTH_24"/>
    <property type="match status" value="1"/>
</dbReference>
<dbReference type="Gene3D" id="1.10.10.10">
    <property type="entry name" value="Winged helix-like DNA-binding domain superfamily/Winged helix DNA-binding domain"/>
    <property type="match status" value="1"/>
</dbReference>
<name>A0ABP4SJV5_9MICO</name>
<dbReference type="Pfam" id="PF01037">
    <property type="entry name" value="AsnC_trans_reg"/>
    <property type="match status" value="1"/>
</dbReference>
<evidence type="ECO:0000256" key="3">
    <source>
        <dbReference type="ARBA" id="ARBA00023163"/>
    </source>
</evidence>
<dbReference type="SUPFAM" id="SSF46785">
    <property type="entry name" value="Winged helix' DNA-binding domain"/>
    <property type="match status" value="1"/>
</dbReference>
<dbReference type="PROSITE" id="PS50956">
    <property type="entry name" value="HTH_ASNC_2"/>
    <property type="match status" value="1"/>
</dbReference>
<evidence type="ECO:0000256" key="2">
    <source>
        <dbReference type="ARBA" id="ARBA00023125"/>
    </source>
</evidence>
<dbReference type="InterPro" id="IPR000485">
    <property type="entry name" value="AsnC-type_HTH_dom"/>
</dbReference>
<dbReference type="Proteomes" id="UP001500596">
    <property type="component" value="Unassembled WGS sequence"/>
</dbReference>
<keyword evidence="2" id="KW-0238">DNA-binding</keyword>
<dbReference type="InterPro" id="IPR019888">
    <property type="entry name" value="Tscrpt_reg_AsnC-like"/>
</dbReference>
<protein>
    <submittedName>
        <fullName evidence="5">Lrp/AsnC family transcriptional regulator</fullName>
    </submittedName>
</protein>
<dbReference type="EMBL" id="BAAAPK010000001">
    <property type="protein sequence ID" value="GAA1672960.1"/>
    <property type="molecule type" value="Genomic_DNA"/>
</dbReference>
<keyword evidence="1" id="KW-0805">Transcription regulation</keyword>
<dbReference type="InterPro" id="IPR019887">
    <property type="entry name" value="Tscrpt_reg_AsnC/Lrp_C"/>
</dbReference>
<dbReference type="SUPFAM" id="SSF54909">
    <property type="entry name" value="Dimeric alpha+beta barrel"/>
    <property type="match status" value="1"/>
</dbReference>
<feature type="domain" description="HTH asnC-type" evidence="4">
    <location>
        <begin position="19"/>
        <end position="80"/>
    </location>
</feature>
<dbReference type="InterPro" id="IPR036390">
    <property type="entry name" value="WH_DNA-bd_sf"/>
</dbReference>
<dbReference type="PANTHER" id="PTHR30154">
    <property type="entry name" value="LEUCINE-RESPONSIVE REGULATORY PROTEIN"/>
    <property type="match status" value="1"/>
</dbReference>